<keyword evidence="1" id="KW-1133">Transmembrane helix</keyword>
<evidence type="ECO:0000313" key="3">
    <source>
        <dbReference type="Proteomes" id="UP000287527"/>
    </source>
</evidence>
<feature type="transmembrane region" description="Helical" evidence="1">
    <location>
        <begin position="117"/>
        <end position="141"/>
    </location>
</feature>
<dbReference type="Proteomes" id="UP000287527">
    <property type="component" value="Unassembled WGS sequence"/>
</dbReference>
<keyword evidence="1" id="KW-0472">Membrane</keyword>
<evidence type="ECO:0000256" key="1">
    <source>
        <dbReference type="SAM" id="Phobius"/>
    </source>
</evidence>
<evidence type="ECO:0000313" key="2">
    <source>
        <dbReference type="EMBL" id="RWX00220.1"/>
    </source>
</evidence>
<proteinExistence type="predicted"/>
<sequence length="187" mass="21483">MKHHLNIIIIALRVVLFVAAIMCVFNLIQAYGFIQTDDPVAINEFFLNYFTAPKLSLGSLEQLGARYFFNIKWLAIGFTITYTALLVYGITGIIRLYKCLLKIEKGQMFYNEQGAQFRKVGATVIIFAKLKYVLFCFTGILSYLDISTFFKQLPAFLTLYLVGKLIFIMSYITEKGEFIQEENELTI</sequence>
<accession>A0A3S3SEI1</accession>
<keyword evidence="3" id="KW-1185">Reference proteome</keyword>
<comment type="caution">
    <text evidence="2">The sequence shown here is derived from an EMBL/GenBank/DDBJ whole genome shotgun (WGS) entry which is preliminary data.</text>
</comment>
<keyword evidence="1" id="KW-0812">Transmembrane</keyword>
<feature type="transmembrane region" description="Helical" evidence="1">
    <location>
        <begin position="73"/>
        <end position="97"/>
    </location>
</feature>
<feature type="transmembrane region" description="Helical" evidence="1">
    <location>
        <begin position="153"/>
        <end position="172"/>
    </location>
</feature>
<gene>
    <name evidence="2" type="ORF">EPI11_10075</name>
</gene>
<protein>
    <recommendedName>
        <fullName evidence="4">DUF2975 domain-containing protein</fullName>
    </recommendedName>
</protein>
<organism evidence="2 3">
    <name type="scientific">Flavobacterium cerinum</name>
    <dbReference type="NCBI Taxonomy" id="2502784"/>
    <lineage>
        <taxon>Bacteria</taxon>
        <taxon>Pseudomonadati</taxon>
        <taxon>Bacteroidota</taxon>
        <taxon>Flavobacteriia</taxon>
        <taxon>Flavobacteriales</taxon>
        <taxon>Flavobacteriaceae</taxon>
        <taxon>Flavobacterium</taxon>
    </lineage>
</organism>
<feature type="transmembrane region" description="Helical" evidence="1">
    <location>
        <begin position="7"/>
        <end position="28"/>
    </location>
</feature>
<name>A0A3S3SEI1_9FLAO</name>
<reference evidence="2 3" key="1">
    <citation type="submission" date="2019-01" db="EMBL/GenBank/DDBJ databases">
        <title>Flavobacterium sp. nov.,isolated from freshwater.</title>
        <authorList>
            <person name="Zhang R."/>
            <person name="Du Z.-J."/>
        </authorList>
    </citation>
    <scope>NUCLEOTIDE SEQUENCE [LARGE SCALE GENOMIC DNA]</scope>
    <source>
        <strain evidence="2 3">1E403</strain>
    </source>
</reference>
<evidence type="ECO:0008006" key="4">
    <source>
        <dbReference type="Google" id="ProtNLM"/>
    </source>
</evidence>
<dbReference type="AlphaFoldDB" id="A0A3S3SEI1"/>
<dbReference type="RefSeq" id="WP_128389847.1">
    <property type="nucleotide sequence ID" value="NZ_SBII01000006.1"/>
</dbReference>
<dbReference type="OrthoDB" id="1356768at2"/>
<dbReference type="EMBL" id="SBII01000006">
    <property type="protein sequence ID" value="RWX00220.1"/>
    <property type="molecule type" value="Genomic_DNA"/>
</dbReference>